<proteinExistence type="predicted"/>
<dbReference type="AlphaFoldDB" id="A0A9P8FY51"/>
<dbReference type="Proteomes" id="UP000729357">
    <property type="component" value="Unassembled WGS sequence"/>
</dbReference>
<keyword evidence="3" id="KW-1185">Reference proteome</keyword>
<name>A0A9P8FY51_AURME</name>
<sequence length="72" mass="7978">MTTLPNEIVAMIAQLVAPKSIGNFRQASKTFNELSRKHFINKAFEHIKTSANMAALDLLFFAVSHGQYGPTI</sequence>
<feature type="non-terminal residue" evidence="2">
    <location>
        <position position="72"/>
    </location>
</feature>
<dbReference type="PROSITE" id="PS50181">
    <property type="entry name" value="FBOX"/>
    <property type="match status" value="1"/>
</dbReference>
<evidence type="ECO:0000259" key="1">
    <source>
        <dbReference type="PROSITE" id="PS50181"/>
    </source>
</evidence>
<organism evidence="2 3">
    <name type="scientific">Aureobasidium melanogenum</name>
    <name type="common">Aureobasidium pullulans var. melanogenum</name>
    <dbReference type="NCBI Taxonomy" id="46634"/>
    <lineage>
        <taxon>Eukaryota</taxon>
        <taxon>Fungi</taxon>
        <taxon>Dikarya</taxon>
        <taxon>Ascomycota</taxon>
        <taxon>Pezizomycotina</taxon>
        <taxon>Dothideomycetes</taxon>
        <taxon>Dothideomycetidae</taxon>
        <taxon>Dothideales</taxon>
        <taxon>Saccotheciaceae</taxon>
        <taxon>Aureobasidium</taxon>
    </lineage>
</organism>
<evidence type="ECO:0000313" key="3">
    <source>
        <dbReference type="Proteomes" id="UP000729357"/>
    </source>
</evidence>
<feature type="domain" description="F-box" evidence="1">
    <location>
        <begin position="1"/>
        <end position="47"/>
    </location>
</feature>
<accession>A0A9P8FY51</accession>
<reference evidence="2" key="2">
    <citation type="submission" date="2021-08" db="EMBL/GenBank/DDBJ databases">
        <authorList>
            <person name="Gostincar C."/>
            <person name="Sun X."/>
            <person name="Song Z."/>
            <person name="Gunde-Cimerman N."/>
        </authorList>
    </citation>
    <scope>NUCLEOTIDE SEQUENCE</scope>
    <source>
        <strain evidence="2">EXF-9298</strain>
    </source>
</reference>
<protein>
    <recommendedName>
        <fullName evidence="1">F-box domain-containing protein</fullName>
    </recommendedName>
</protein>
<dbReference type="Pfam" id="PF00646">
    <property type="entry name" value="F-box"/>
    <property type="match status" value="1"/>
</dbReference>
<gene>
    <name evidence="2" type="ORF">KCU98_g4169</name>
</gene>
<dbReference type="InterPro" id="IPR036047">
    <property type="entry name" value="F-box-like_dom_sf"/>
</dbReference>
<dbReference type="CDD" id="cd09917">
    <property type="entry name" value="F-box_SF"/>
    <property type="match status" value="1"/>
</dbReference>
<dbReference type="EMBL" id="JAHFXS010000323">
    <property type="protein sequence ID" value="KAG9986246.1"/>
    <property type="molecule type" value="Genomic_DNA"/>
</dbReference>
<dbReference type="InterPro" id="IPR001810">
    <property type="entry name" value="F-box_dom"/>
</dbReference>
<evidence type="ECO:0000313" key="2">
    <source>
        <dbReference type="EMBL" id="KAG9986246.1"/>
    </source>
</evidence>
<reference evidence="2" key="1">
    <citation type="journal article" date="2021" name="J Fungi (Basel)">
        <title>Virulence traits and population genomics of the black yeast Aureobasidium melanogenum.</title>
        <authorList>
            <person name="Cernosa A."/>
            <person name="Sun X."/>
            <person name="Gostincar C."/>
            <person name="Fang C."/>
            <person name="Gunde-Cimerman N."/>
            <person name="Song Z."/>
        </authorList>
    </citation>
    <scope>NUCLEOTIDE SEQUENCE</scope>
    <source>
        <strain evidence="2">EXF-9298</strain>
    </source>
</reference>
<comment type="caution">
    <text evidence="2">The sequence shown here is derived from an EMBL/GenBank/DDBJ whole genome shotgun (WGS) entry which is preliminary data.</text>
</comment>
<dbReference type="SUPFAM" id="SSF81383">
    <property type="entry name" value="F-box domain"/>
    <property type="match status" value="1"/>
</dbReference>